<feature type="domain" description="Amine oxidase" evidence="6">
    <location>
        <begin position="46"/>
        <end position="355"/>
    </location>
</feature>
<keyword evidence="2" id="KW-0732">Signal</keyword>
<keyword evidence="4" id="KW-0521">NADP</keyword>
<protein>
    <submittedName>
        <fullName evidence="7">NAD(P)/FAD-dependent oxidoreductase</fullName>
    </submittedName>
</protein>
<gene>
    <name evidence="7" type="ORF">HU760_000925</name>
</gene>
<keyword evidence="8" id="KW-1185">Reference proteome</keyword>
<evidence type="ECO:0000256" key="4">
    <source>
        <dbReference type="ARBA" id="ARBA00022857"/>
    </source>
</evidence>
<evidence type="ECO:0000259" key="6">
    <source>
        <dbReference type="Pfam" id="PF01593"/>
    </source>
</evidence>
<accession>A0ABS6Q4M7</accession>
<organism evidence="7 8">
    <name type="scientific">Pseudomonas oryzicola</name>
    <dbReference type="NCBI Taxonomy" id="485876"/>
    <lineage>
        <taxon>Bacteria</taxon>
        <taxon>Pseudomonadati</taxon>
        <taxon>Pseudomonadota</taxon>
        <taxon>Gammaproteobacteria</taxon>
        <taxon>Pseudomonadales</taxon>
        <taxon>Pseudomonadaceae</taxon>
        <taxon>Pseudomonas</taxon>
    </lineage>
</organism>
<keyword evidence="5" id="KW-0520">NAD</keyword>
<keyword evidence="3" id="KW-0274">FAD</keyword>
<dbReference type="RefSeq" id="WP_186671720.1">
    <property type="nucleotide sequence ID" value="NZ_JABWRZ020000001.1"/>
</dbReference>
<dbReference type="PANTHER" id="PTHR46091:SF3">
    <property type="entry name" value="AMINE OXIDASE DOMAIN-CONTAINING PROTEIN"/>
    <property type="match status" value="1"/>
</dbReference>
<comment type="caution">
    <text evidence="7">The sequence shown here is derived from an EMBL/GenBank/DDBJ whole genome shotgun (WGS) entry which is preliminary data.</text>
</comment>
<sequence length="535" mass="59525">MAFTEQCSTERCPIRRNLRLDRQVGAAAMSSSTWDAIFVGTGITSLACAAMLVKRDPGARVLMLDKHIVVGGYASTFSRPKQSAIFDCSLHKLSGMSEGGNLIRILRDLGLEDELNLVYPNDYFCAYQNGTALPLANDADQVERQLIERFPHQAEPLVTFFTQVRTYGRNGYYQFQMLDGSFEPDMAQLRWAHRNLKHKTVREALHELFDDPYLIEILAAPGIYVGGYSEDLGYLYYLHVVYATLNRGNAYVAGSSQRLSDLLAQQVEQAGGKIMLSTPVEEVTTDNSGNVTGVRTRAGEFHASQVFINTSPHYAVEHLFQADVDLTSTREKLAALKPARSTTTVYLTTDQAPEQLGLRHSESMLFAADPALAAELRINAERSGFQPELCEQAFWAMSPIEVTNYHALAPPGGRVVCINVLDSIAHWPARRTAQYRAKKQRACEVLVERLLVQIPELRGHILHTEVATPHTYVRFTNNTDGSGYGAMVGTDLKGHVFHHGFPVQGVQFLSAWVAGPSYEAAFGYAEMKARQWRRA</sequence>
<dbReference type="EMBL" id="JABWRZ020000001">
    <property type="protein sequence ID" value="MBV4489150.1"/>
    <property type="molecule type" value="Genomic_DNA"/>
</dbReference>
<dbReference type="Gene3D" id="3.50.50.60">
    <property type="entry name" value="FAD/NAD(P)-binding domain"/>
    <property type="match status" value="2"/>
</dbReference>
<dbReference type="InterPro" id="IPR036188">
    <property type="entry name" value="FAD/NAD-bd_sf"/>
</dbReference>
<dbReference type="Pfam" id="PF01593">
    <property type="entry name" value="Amino_oxidase"/>
    <property type="match status" value="1"/>
</dbReference>
<evidence type="ECO:0000256" key="3">
    <source>
        <dbReference type="ARBA" id="ARBA00022827"/>
    </source>
</evidence>
<evidence type="ECO:0000313" key="7">
    <source>
        <dbReference type="EMBL" id="MBV4489150.1"/>
    </source>
</evidence>
<dbReference type="SUPFAM" id="SSF51905">
    <property type="entry name" value="FAD/NAD(P)-binding domain"/>
    <property type="match status" value="1"/>
</dbReference>
<evidence type="ECO:0000256" key="5">
    <source>
        <dbReference type="ARBA" id="ARBA00023027"/>
    </source>
</evidence>
<evidence type="ECO:0000313" key="8">
    <source>
        <dbReference type="Proteomes" id="UP000609530"/>
    </source>
</evidence>
<dbReference type="InterPro" id="IPR052206">
    <property type="entry name" value="Retinol_saturase"/>
</dbReference>
<name>A0ABS6Q4M7_9PSED</name>
<proteinExistence type="predicted"/>
<keyword evidence="1" id="KW-0285">Flavoprotein</keyword>
<evidence type="ECO:0000256" key="2">
    <source>
        <dbReference type="ARBA" id="ARBA00022729"/>
    </source>
</evidence>
<reference evidence="7 8" key="1">
    <citation type="journal article" date="2020" name="Microorganisms">
        <title>Reliable Identification of Environmental Pseudomonas Isolates Using the rpoD Gene.</title>
        <authorList>
            <consortium name="The Broad Institute Genome Sequencing Platform"/>
            <person name="Girard L."/>
            <person name="Lood C."/>
            <person name="Rokni-Zadeh H."/>
            <person name="van Noort V."/>
            <person name="Lavigne R."/>
            <person name="De Mot R."/>
        </authorList>
    </citation>
    <scope>NUCLEOTIDE SEQUENCE [LARGE SCALE GENOMIC DNA]</scope>
    <source>
        <strain evidence="7 8">RD9SR1</strain>
    </source>
</reference>
<dbReference type="PANTHER" id="PTHR46091">
    <property type="entry name" value="BLR7054 PROTEIN"/>
    <property type="match status" value="1"/>
</dbReference>
<dbReference type="InterPro" id="IPR002937">
    <property type="entry name" value="Amino_oxidase"/>
</dbReference>
<evidence type="ECO:0000256" key="1">
    <source>
        <dbReference type="ARBA" id="ARBA00022630"/>
    </source>
</evidence>
<dbReference type="Proteomes" id="UP000609530">
    <property type="component" value="Unassembled WGS sequence"/>
</dbReference>